<evidence type="ECO:0000256" key="6">
    <source>
        <dbReference type="ARBA" id="ARBA00023136"/>
    </source>
</evidence>
<dbReference type="InterPro" id="IPR050524">
    <property type="entry name" value="APC_YAT"/>
</dbReference>
<keyword evidence="2" id="KW-0813">Transport</keyword>
<evidence type="ECO:0000256" key="1">
    <source>
        <dbReference type="ARBA" id="ARBA00004141"/>
    </source>
</evidence>
<feature type="compositionally biased region" description="Basic and acidic residues" evidence="7">
    <location>
        <begin position="1"/>
        <end position="13"/>
    </location>
</feature>
<dbReference type="GO" id="GO:0015171">
    <property type="term" value="F:amino acid transmembrane transporter activity"/>
    <property type="evidence" value="ECO:0007669"/>
    <property type="project" value="TreeGrafter"/>
</dbReference>
<dbReference type="GO" id="GO:0016020">
    <property type="term" value="C:membrane"/>
    <property type="evidence" value="ECO:0007669"/>
    <property type="project" value="UniProtKB-SubCell"/>
</dbReference>
<gene>
    <name evidence="10" type="ORF">CYLTODRAFT_430141</name>
</gene>
<feature type="transmembrane region" description="Helical" evidence="8">
    <location>
        <begin position="157"/>
        <end position="175"/>
    </location>
</feature>
<keyword evidence="5 8" id="KW-1133">Transmembrane helix</keyword>
<feature type="compositionally biased region" description="Polar residues" evidence="7">
    <location>
        <begin position="19"/>
        <end position="28"/>
    </location>
</feature>
<accession>A0A0D7BHB0</accession>
<feature type="transmembrane region" description="Helical" evidence="8">
    <location>
        <begin position="381"/>
        <end position="398"/>
    </location>
</feature>
<feature type="transmembrane region" description="Helical" evidence="8">
    <location>
        <begin position="187"/>
        <end position="204"/>
    </location>
</feature>
<evidence type="ECO:0000256" key="3">
    <source>
        <dbReference type="ARBA" id="ARBA00022692"/>
    </source>
</evidence>
<evidence type="ECO:0000313" key="10">
    <source>
        <dbReference type="EMBL" id="KIY69963.1"/>
    </source>
</evidence>
<feature type="transmembrane region" description="Helical" evidence="8">
    <location>
        <begin position="456"/>
        <end position="474"/>
    </location>
</feature>
<keyword evidence="11" id="KW-1185">Reference proteome</keyword>
<keyword evidence="4" id="KW-0029">Amino-acid transport</keyword>
<dbReference type="EMBL" id="KN880475">
    <property type="protein sequence ID" value="KIY69963.1"/>
    <property type="molecule type" value="Genomic_DNA"/>
</dbReference>
<feature type="transmembrane region" description="Helical" evidence="8">
    <location>
        <begin position="118"/>
        <end position="137"/>
    </location>
</feature>
<dbReference type="OrthoDB" id="10062876at2759"/>
<evidence type="ECO:0000256" key="4">
    <source>
        <dbReference type="ARBA" id="ARBA00022970"/>
    </source>
</evidence>
<dbReference type="Gene3D" id="1.20.1740.10">
    <property type="entry name" value="Amino acid/polyamine transporter I"/>
    <property type="match status" value="1"/>
</dbReference>
<dbReference type="PANTHER" id="PTHR43341">
    <property type="entry name" value="AMINO ACID PERMEASE"/>
    <property type="match status" value="1"/>
</dbReference>
<feature type="transmembrane region" description="Helical" evidence="8">
    <location>
        <begin position="486"/>
        <end position="505"/>
    </location>
</feature>
<dbReference type="AlphaFoldDB" id="A0A0D7BHB0"/>
<comment type="subcellular location">
    <subcellularLocation>
        <location evidence="1">Membrane</location>
        <topology evidence="1">Multi-pass membrane protein</topology>
    </subcellularLocation>
</comment>
<evidence type="ECO:0000256" key="2">
    <source>
        <dbReference type="ARBA" id="ARBA00022448"/>
    </source>
</evidence>
<reference evidence="10 11" key="1">
    <citation type="journal article" date="2015" name="Fungal Genet. Biol.">
        <title>Evolution of novel wood decay mechanisms in Agaricales revealed by the genome sequences of Fistulina hepatica and Cylindrobasidium torrendii.</title>
        <authorList>
            <person name="Floudas D."/>
            <person name="Held B.W."/>
            <person name="Riley R."/>
            <person name="Nagy L.G."/>
            <person name="Koehler G."/>
            <person name="Ransdell A.S."/>
            <person name="Younus H."/>
            <person name="Chow J."/>
            <person name="Chiniquy J."/>
            <person name="Lipzen A."/>
            <person name="Tritt A."/>
            <person name="Sun H."/>
            <person name="Haridas S."/>
            <person name="LaButti K."/>
            <person name="Ohm R.A."/>
            <person name="Kues U."/>
            <person name="Blanchette R.A."/>
            <person name="Grigoriev I.V."/>
            <person name="Minto R.E."/>
            <person name="Hibbett D.S."/>
        </authorList>
    </citation>
    <scope>NUCLEOTIDE SEQUENCE [LARGE SCALE GENOMIC DNA]</scope>
    <source>
        <strain evidence="10 11">FP15055 ss-10</strain>
    </source>
</reference>
<feature type="transmembrane region" description="Helical" evidence="8">
    <location>
        <begin position="238"/>
        <end position="260"/>
    </location>
</feature>
<feature type="transmembrane region" description="Helical" evidence="8">
    <location>
        <begin position="281"/>
        <end position="301"/>
    </location>
</feature>
<feature type="transmembrane region" description="Helical" evidence="8">
    <location>
        <begin position="410"/>
        <end position="435"/>
    </location>
</feature>
<feature type="transmembrane region" description="Helical" evidence="8">
    <location>
        <begin position="84"/>
        <end position="106"/>
    </location>
</feature>
<evidence type="ECO:0000256" key="8">
    <source>
        <dbReference type="SAM" id="Phobius"/>
    </source>
</evidence>
<feature type="compositionally biased region" description="Basic and acidic residues" evidence="7">
    <location>
        <begin position="31"/>
        <end position="41"/>
    </location>
</feature>
<feature type="transmembrane region" description="Helical" evidence="8">
    <location>
        <begin position="321"/>
        <end position="346"/>
    </location>
</feature>
<evidence type="ECO:0000259" key="9">
    <source>
        <dbReference type="Pfam" id="PF00324"/>
    </source>
</evidence>
<name>A0A0D7BHB0_9AGAR</name>
<organism evidence="10 11">
    <name type="scientific">Cylindrobasidium torrendii FP15055 ss-10</name>
    <dbReference type="NCBI Taxonomy" id="1314674"/>
    <lineage>
        <taxon>Eukaryota</taxon>
        <taxon>Fungi</taxon>
        <taxon>Dikarya</taxon>
        <taxon>Basidiomycota</taxon>
        <taxon>Agaricomycotina</taxon>
        <taxon>Agaricomycetes</taxon>
        <taxon>Agaricomycetidae</taxon>
        <taxon>Agaricales</taxon>
        <taxon>Marasmiineae</taxon>
        <taxon>Physalacriaceae</taxon>
        <taxon>Cylindrobasidium</taxon>
    </lineage>
</organism>
<evidence type="ECO:0000256" key="7">
    <source>
        <dbReference type="SAM" id="MobiDB-lite"/>
    </source>
</evidence>
<feature type="region of interest" description="Disordered" evidence="7">
    <location>
        <begin position="1"/>
        <end position="41"/>
    </location>
</feature>
<dbReference type="PANTHER" id="PTHR43341:SF9">
    <property type="entry name" value="DICARBOXYLIC AMINO ACID PERMEASE"/>
    <property type="match status" value="1"/>
</dbReference>
<dbReference type="FunFam" id="1.20.1740.10:FF:000006">
    <property type="entry name" value="General amino acid permease"/>
    <property type="match status" value="1"/>
</dbReference>
<dbReference type="InterPro" id="IPR004841">
    <property type="entry name" value="AA-permease/SLC12A_dom"/>
</dbReference>
<protein>
    <submittedName>
        <fullName evidence="10">Dicarbixylic amino acid permease</fullName>
    </submittedName>
</protein>
<dbReference type="Proteomes" id="UP000054007">
    <property type="component" value="Unassembled WGS sequence"/>
</dbReference>
<dbReference type="STRING" id="1314674.A0A0D7BHB0"/>
<keyword evidence="6 8" id="KW-0472">Membrane</keyword>
<evidence type="ECO:0000313" key="11">
    <source>
        <dbReference type="Proteomes" id="UP000054007"/>
    </source>
</evidence>
<proteinExistence type="predicted"/>
<evidence type="ECO:0000256" key="5">
    <source>
        <dbReference type="ARBA" id="ARBA00022989"/>
    </source>
</evidence>
<sequence length="552" mass="61174">MSFSNDDKEKAVDRASVASVDNPNNGYNGNEDFREPPDEETLHRGLKARQISMIALGGAVGTGLVIGSGTALQRGGPLGLCLGYAFMGAICYLVMVSLGEMAAYIPHKKGFSGYATRFADPAIGFALGWNYLMKYLIVTPNNINAAGVVVQYWTQTVHIAVWMIFIINLLGVRFFGELEFWMSSLKVIALIGLILMGIIIDLGGNPKHDRIGFRYWNAPNGPMGHYLLSIVKDESTSIFLGFWAVLVNALFAFMGTELIGVTVGEAQNPRKNIPKAIRRTFWRIVIFYVLGVFSISLVVPSTDPTLFTASKAKTGAAASPFVVATTLVGIKVLNHVINAAILLFVLSAANSDLYIGSRTLYALAIEGKAPRIFRRVNRTGVPYPALILCTLFCGLVYLNVSSSGSEVFTWFVNLVSTFGAITWMCIVVSHIRFMNALKAQGISRDSLPYKAPFQPWGSWVALIVTAIVTFFKGFDAFMPWKVDKFITSYIALPTFFVLWLGYKIVYKTKMIEPEHVDLTTGLDKINEEEKYYNDLELNRGPRTFWQKLWDLI</sequence>
<feature type="transmembrane region" description="Helical" evidence="8">
    <location>
        <begin position="51"/>
        <end position="72"/>
    </location>
</feature>
<feature type="domain" description="Amino acid permease/ SLC12A" evidence="9">
    <location>
        <begin position="51"/>
        <end position="509"/>
    </location>
</feature>
<keyword evidence="3 8" id="KW-0812">Transmembrane</keyword>
<dbReference type="PIRSF" id="PIRSF006060">
    <property type="entry name" value="AA_transporter"/>
    <property type="match status" value="1"/>
</dbReference>
<dbReference type="Pfam" id="PF00324">
    <property type="entry name" value="AA_permease"/>
    <property type="match status" value="1"/>
</dbReference>